<protein>
    <submittedName>
        <fullName evidence="2">Putative site-specific DNA endonuclease</fullName>
    </submittedName>
</protein>
<evidence type="ECO:0000259" key="1">
    <source>
        <dbReference type="Pfam" id="PF00961"/>
    </source>
</evidence>
<geneLocation type="chloroplast" evidence="2"/>
<feature type="domain" description="Homing endonuclease LAGLIDADG" evidence="1">
    <location>
        <begin position="23"/>
        <end position="106"/>
    </location>
</feature>
<sequence length="165" mass="19419">MVIPREDLLNITMNLTEQEKIYLGGFVDGDGCINAQIVRRKDYLLKFQIRVTVSFYQKTKRHWFIKWVHKKLKYGSIRKRNDGMSEYNIVGNHAVKKVVNELQPYIRIKQPQVRLVLEIIEKLPEAKDPLTFVALCERVDLFERLNDSKKRVITSETVRSELGID</sequence>
<dbReference type="GeneID" id="4100156"/>
<dbReference type="Gene3D" id="3.10.28.10">
    <property type="entry name" value="Homing endonucleases"/>
    <property type="match status" value="1"/>
</dbReference>
<gene>
    <name evidence="2" type="primary">orf165</name>
</gene>
<keyword evidence="2" id="KW-0540">Nuclease</keyword>
<name>Q20ET8_OLTVI</name>
<dbReference type="AlphaFoldDB" id="Q20ET8"/>
<keyword evidence="2" id="KW-0255">Endonuclease</keyword>
<keyword evidence="2" id="KW-0378">Hydrolase</keyword>
<keyword evidence="2" id="KW-0934">Plastid</keyword>
<dbReference type="EMBL" id="DQ291132">
    <property type="protein sequence ID" value="ABB82016.1"/>
    <property type="molecule type" value="Genomic_DNA"/>
</dbReference>
<dbReference type="RefSeq" id="YP_635855.1">
    <property type="nucleotide sequence ID" value="NC_008099.1"/>
</dbReference>
<dbReference type="Pfam" id="PF00961">
    <property type="entry name" value="LAGLIDADG_1"/>
    <property type="match status" value="1"/>
</dbReference>
<accession>Q20ET8</accession>
<dbReference type="InterPro" id="IPR027434">
    <property type="entry name" value="Homing_endonucl"/>
</dbReference>
<dbReference type="GeneID" id="4100070"/>
<proteinExistence type="predicted"/>
<keyword evidence="2" id="KW-0150">Chloroplast</keyword>
<dbReference type="GO" id="GO:0004519">
    <property type="term" value="F:endonuclease activity"/>
    <property type="evidence" value="ECO:0007669"/>
    <property type="project" value="UniProtKB-KW"/>
</dbReference>
<dbReference type="RefSeq" id="YP_635907.1">
    <property type="nucleotide sequence ID" value="NC_008099.1"/>
</dbReference>
<dbReference type="EMBL" id="DQ291132">
    <property type="protein sequence ID" value="ABB81975.1"/>
    <property type="molecule type" value="Genomic_DNA"/>
</dbReference>
<organism evidence="2">
    <name type="scientific">Oltmannsiellopsis viridis</name>
    <name type="common">Marine flagellate</name>
    <name type="synonym">Oltmannsiella viridis</name>
    <dbReference type="NCBI Taxonomy" id="51324"/>
    <lineage>
        <taxon>Eukaryota</taxon>
        <taxon>Viridiplantae</taxon>
        <taxon>Chlorophyta</taxon>
        <taxon>core chlorophytes</taxon>
        <taxon>Ulvophyceae</taxon>
        <taxon>OUU clade</taxon>
        <taxon>Oltmannsiellopsidales</taxon>
        <taxon>Oltmannsiellopsidaceae</taxon>
        <taxon>Oltmannsiellopsis</taxon>
    </lineage>
</organism>
<reference evidence="2" key="1">
    <citation type="submission" date="2005-11" db="EMBL/GenBank/DDBJ databases">
        <authorList>
            <person name="Pombert J.-F."/>
            <person name="Lemieux C."/>
            <person name="Turmel M."/>
        </authorList>
    </citation>
    <scope>NUCLEOTIDE SEQUENCE</scope>
</reference>
<evidence type="ECO:0000313" key="2">
    <source>
        <dbReference type="EMBL" id="ABB81975.1"/>
    </source>
</evidence>
<reference evidence="2" key="2">
    <citation type="journal article" date="2006" name="BMC Biol.">
        <title>The complete chloroplast DNA sequence of the green alga Oltmannsiellopsis viridis reveals a distinctive quadripartite architecture in the chloroplast genome of early diverging ulvophytes.</title>
        <authorList>
            <person name="Pombert J.F."/>
            <person name="Lemieux C."/>
            <person name="Turmel M."/>
        </authorList>
    </citation>
    <scope>NUCLEOTIDE SEQUENCE</scope>
</reference>
<dbReference type="InterPro" id="IPR004860">
    <property type="entry name" value="LAGLIDADG_dom"/>
</dbReference>
<dbReference type="SUPFAM" id="SSF55608">
    <property type="entry name" value="Homing endonucleases"/>
    <property type="match status" value="1"/>
</dbReference>